<organism evidence="1 2">
    <name type="scientific">Pseudoxanthomonas spadix (strain BD-a59)</name>
    <dbReference type="NCBI Taxonomy" id="1045855"/>
    <lineage>
        <taxon>Bacteria</taxon>
        <taxon>Pseudomonadati</taxon>
        <taxon>Pseudomonadota</taxon>
        <taxon>Gammaproteobacteria</taxon>
        <taxon>Lysobacterales</taxon>
        <taxon>Lysobacteraceae</taxon>
        <taxon>Pseudoxanthomonas</taxon>
    </lineage>
</organism>
<dbReference type="EMBL" id="CP003093">
    <property type="protein sequence ID" value="AER56561.1"/>
    <property type="molecule type" value="Genomic_DNA"/>
</dbReference>
<reference evidence="1 2" key="1">
    <citation type="journal article" date="2012" name="J. Bacteriol.">
        <title>Complete Genome Sequence of the BTEX-Degrading Bacterium Pseudoxanthomonas spadix BD-a59.</title>
        <authorList>
            <person name="Lee S.H."/>
            <person name="Jin H.M."/>
            <person name="Lee H.J."/>
            <person name="Kim J.M."/>
            <person name="Jeon C.O."/>
        </authorList>
    </citation>
    <scope>NUCLEOTIDE SEQUENCE [LARGE SCALE GENOMIC DNA]</scope>
    <source>
        <strain evidence="1 2">BD-a59</strain>
    </source>
</reference>
<evidence type="ECO:0000313" key="1">
    <source>
        <dbReference type="EMBL" id="AER56561.1"/>
    </source>
</evidence>
<gene>
    <name evidence="1" type="ordered locus">DSC_09565</name>
</gene>
<dbReference type="KEGG" id="psd:DSC_09565"/>
<dbReference type="HOGENOM" id="CLU_146765_0_0_6"/>
<protein>
    <submittedName>
        <fullName evidence="1">Uncharacterized protein</fullName>
    </submittedName>
</protein>
<proteinExistence type="predicted"/>
<accession>G7UN57</accession>
<sequence>MAVVALFGSALTRAGAGAASVLAIGYDLHLLRRYLRSPVRRLVIPGGTSACTLDGAALARLAVQWRGPLAFLAWCDVAGQRGHLVWWPDTLDAHQRRELRLAADEAAVSPTVAAVAP</sequence>
<dbReference type="Proteomes" id="UP000005870">
    <property type="component" value="Chromosome"/>
</dbReference>
<dbReference type="AlphaFoldDB" id="G7UN57"/>
<keyword evidence="2" id="KW-1185">Reference proteome</keyword>
<dbReference type="STRING" id="1045855.DSC_09565"/>
<evidence type="ECO:0000313" key="2">
    <source>
        <dbReference type="Proteomes" id="UP000005870"/>
    </source>
</evidence>
<name>G7UN57_PSEUP</name>
<dbReference type="eggNOG" id="ENOG5031E0W">
    <property type="taxonomic scope" value="Bacteria"/>
</dbReference>